<dbReference type="EMBL" id="CP065687">
    <property type="protein sequence ID" value="QPS47929.1"/>
    <property type="molecule type" value="Genomic_DNA"/>
</dbReference>
<evidence type="ECO:0000313" key="2">
    <source>
        <dbReference type="EMBL" id="QPS47929.1"/>
    </source>
</evidence>
<reference evidence="2 3" key="1">
    <citation type="submission" date="2020-12" db="EMBL/GenBank/DDBJ databases">
        <title>FDA dAtabase for Regulatory Grade micrObial Sequences (FDA-ARGOS): Supporting development and validation of Infectious Disease Dx tests.</title>
        <authorList>
            <person name="Nelson B."/>
            <person name="Plummer A."/>
            <person name="Tallon L."/>
            <person name="Sadzewicz L."/>
            <person name="Zhao X."/>
            <person name="Boylan J."/>
            <person name="Ott S."/>
            <person name="Bowen H."/>
            <person name="Vavikolanu K."/>
            <person name="Mehta A."/>
            <person name="Aluvathingal J."/>
            <person name="Nadendla S."/>
            <person name="Myers T."/>
            <person name="Yan Y."/>
            <person name="Sichtig H."/>
        </authorList>
    </citation>
    <scope>NUCLEOTIDE SEQUENCE [LARGE SCALE GENOMIC DNA]</scope>
    <source>
        <strain evidence="2 3">FDAARGOS_899</strain>
    </source>
</reference>
<protein>
    <submittedName>
        <fullName evidence="2">Uncharacterized protein</fullName>
    </submittedName>
</protein>
<accession>A0A7U4SVK3</accession>
<feature type="compositionally biased region" description="Low complexity" evidence="1">
    <location>
        <begin position="15"/>
        <end position="29"/>
    </location>
</feature>
<accession>A0A7T2U9G3</accession>
<feature type="region of interest" description="Disordered" evidence="1">
    <location>
        <begin position="64"/>
        <end position="112"/>
    </location>
</feature>
<dbReference type="Proteomes" id="UP000594943">
    <property type="component" value="Chromosome 2"/>
</dbReference>
<dbReference type="AlphaFoldDB" id="A0A7U4SVK3"/>
<name>A0A7U4SVK3_9BURK</name>
<organism evidence="2 3">
    <name type="scientific">Burkholderia humptydooensis</name>
    <dbReference type="NCBI Taxonomy" id="430531"/>
    <lineage>
        <taxon>Bacteria</taxon>
        <taxon>Pseudomonadati</taxon>
        <taxon>Pseudomonadota</taxon>
        <taxon>Betaproteobacteria</taxon>
        <taxon>Burkholderiales</taxon>
        <taxon>Burkholderiaceae</taxon>
        <taxon>Burkholderia</taxon>
        <taxon>pseudomallei group</taxon>
    </lineage>
</organism>
<evidence type="ECO:0000256" key="1">
    <source>
        <dbReference type="SAM" id="MobiDB-lite"/>
    </source>
</evidence>
<gene>
    <name evidence="2" type="ORF">I6G56_23915</name>
</gene>
<feature type="region of interest" description="Disordered" evidence="1">
    <location>
        <begin position="1"/>
        <end position="29"/>
    </location>
</feature>
<dbReference type="KEGG" id="bhg:I6G56_23915"/>
<sequence length="112" mass="11531">MRDAGRRIGRERCVAEPAQPATPTAATKTALATKSIPTAAVGPTRSRIAPATGLTISPGAIAANVSHPAHSGDENRVSTKSTSVRTNIRPARREKIAATSSGGKPGMFSSER</sequence>
<proteinExistence type="predicted"/>
<evidence type="ECO:0000313" key="3">
    <source>
        <dbReference type="Proteomes" id="UP000594943"/>
    </source>
</evidence>
<feature type="compositionally biased region" description="Basic and acidic residues" evidence="1">
    <location>
        <begin position="1"/>
        <end position="14"/>
    </location>
</feature>